<evidence type="ECO:0000313" key="5">
    <source>
        <dbReference type="EMBL" id="CAA9286795.1"/>
    </source>
</evidence>
<dbReference type="PANTHER" id="PTHR43695">
    <property type="entry name" value="PUTATIVE (AFU_ORTHOLOGUE AFUA_2G17250)-RELATED"/>
    <property type="match status" value="1"/>
</dbReference>
<evidence type="ECO:0000256" key="2">
    <source>
        <dbReference type="ARBA" id="ARBA00022801"/>
    </source>
</evidence>
<comment type="similarity">
    <text evidence="1">Belongs to the 'GDSL' lipolytic enzyme family.</text>
</comment>
<keyword evidence="2" id="KW-0378">Hydrolase</keyword>
<proteinExistence type="inferred from homology"/>
<dbReference type="InterPro" id="IPR036514">
    <property type="entry name" value="SGNH_hydro_sf"/>
</dbReference>
<dbReference type="PANTHER" id="PTHR43695:SF1">
    <property type="entry name" value="RHAMNOGALACTURONAN ACETYLESTERASE"/>
    <property type="match status" value="1"/>
</dbReference>
<sequence>MPVSNRIAALKAAVALTAALASSLGLARAGGAAPAPGASTAPPAAGAGLPTLFLIGDSTVKVGTAGQLGWGDPVAAYFDPARIRVVNRARGGRSSRTFLTEGLWDRVLAEMKPGDFVLMQFGHNDGGPVSGTPRARASLKGAGEETREIVADAATGKKETVHTYGWYLRKYVADAKAKGATAVVLSPIPRNRWGTDGKVLRAAGDYGKWAAEAARAEGAAFVDLNEIVALRYEQIGQEPVKALFGGDWTHTNAAGAEINAASVVAGIKGLKDHPLTRYLSPKAAWVAAFTTPAAAAAAAAVAQ</sequence>
<dbReference type="AlphaFoldDB" id="A0A6J4JT39"/>
<dbReference type="InterPro" id="IPR013830">
    <property type="entry name" value="SGNH_hydro"/>
</dbReference>
<evidence type="ECO:0000256" key="1">
    <source>
        <dbReference type="ARBA" id="ARBA00008668"/>
    </source>
</evidence>
<feature type="chain" id="PRO_5027044810" evidence="3">
    <location>
        <begin position="28"/>
        <end position="303"/>
    </location>
</feature>
<dbReference type="SUPFAM" id="SSF52266">
    <property type="entry name" value="SGNH hydrolase"/>
    <property type="match status" value="1"/>
</dbReference>
<organism evidence="5">
    <name type="scientific">uncultured Armatimonadetes bacterium</name>
    <dbReference type="NCBI Taxonomy" id="157466"/>
    <lineage>
        <taxon>Bacteria</taxon>
        <taxon>Bacillati</taxon>
        <taxon>Armatimonadota</taxon>
        <taxon>environmental samples</taxon>
    </lineage>
</organism>
<feature type="signal peptide" evidence="3">
    <location>
        <begin position="1"/>
        <end position="27"/>
    </location>
</feature>
<reference evidence="5" key="1">
    <citation type="submission" date="2020-02" db="EMBL/GenBank/DDBJ databases">
        <authorList>
            <person name="Meier V. D."/>
        </authorList>
    </citation>
    <scope>NUCLEOTIDE SEQUENCE</scope>
    <source>
        <strain evidence="5">AVDCRST_MAG63</strain>
    </source>
</reference>
<name>A0A6J4JT39_9BACT</name>
<protein>
    <submittedName>
        <fullName evidence="5">Rhamnogalacturonan acetylesterase</fullName>
    </submittedName>
</protein>
<dbReference type="GO" id="GO:0016787">
    <property type="term" value="F:hydrolase activity"/>
    <property type="evidence" value="ECO:0007669"/>
    <property type="project" value="UniProtKB-KW"/>
</dbReference>
<feature type="domain" description="SGNH hydrolase-type esterase" evidence="4">
    <location>
        <begin position="55"/>
        <end position="257"/>
    </location>
</feature>
<dbReference type="Pfam" id="PF13472">
    <property type="entry name" value="Lipase_GDSL_2"/>
    <property type="match status" value="1"/>
</dbReference>
<dbReference type="Gene3D" id="3.40.50.1110">
    <property type="entry name" value="SGNH hydrolase"/>
    <property type="match status" value="1"/>
</dbReference>
<evidence type="ECO:0000259" key="4">
    <source>
        <dbReference type="Pfam" id="PF13472"/>
    </source>
</evidence>
<dbReference type="CDD" id="cd01821">
    <property type="entry name" value="Rhamnogalacturan_acetylesterase_like"/>
    <property type="match status" value="1"/>
</dbReference>
<accession>A0A6J4JT39</accession>
<keyword evidence="3" id="KW-0732">Signal</keyword>
<gene>
    <name evidence="5" type="ORF">AVDCRST_MAG63-4022</name>
</gene>
<dbReference type="EMBL" id="CADCTO010000553">
    <property type="protein sequence ID" value="CAA9286795.1"/>
    <property type="molecule type" value="Genomic_DNA"/>
</dbReference>
<dbReference type="InterPro" id="IPR037459">
    <property type="entry name" value="RhgT-like"/>
</dbReference>
<evidence type="ECO:0000256" key="3">
    <source>
        <dbReference type="SAM" id="SignalP"/>
    </source>
</evidence>